<dbReference type="GeneID" id="20223497"/>
<protein>
    <recommendedName>
        <fullName evidence="4">PI31 proteasome regulator N-terminal domain-containing protein</fullName>
    </recommendedName>
</protein>
<dbReference type="OMA" id="HPLFGHR"/>
<reference evidence="2 3" key="1">
    <citation type="journal article" date="2011" name="Proc. Natl. Acad. Sci. U.S.A.">
        <title>Niche of harmful alga Aureococcus anophagefferens revealed through ecogenomics.</title>
        <authorList>
            <person name="Gobler C.J."/>
            <person name="Berry D.L."/>
            <person name="Dyhrman S.T."/>
            <person name="Wilhelm S.W."/>
            <person name="Salamov A."/>
            <person name="Lobanov A.V."/>
            <person name="Zhang Y."/>
            <person name="Collier J.L."/>
            <person name="Wurch L.L."/>
            <person name="Kustka A.B."/>
            <person name="Dill B.D."/>
            <person name="Shah M."/>
            <person name="VerBerkmoes N.C."/>
            <person name="Kuo A."/>
            <person name="Terry A."/>
            <person name="Pangilinan J."/>
            <person name="Lindquist E.A."/>
            <person name="Lucas S."/>
            <person name="Paulsen I.T."/>
            <person name="Hattenrath-Lehmann T.K."/>
            <person name="Talmage S.C."/>
            <person name="Walker E.A."/>
            <person name="Koch F."/>
            <person name="Burson A.M."/>
            <person name="Marcoval M.A."/>
            <person name="Tang Y.Z."/>
            <person name="Lecleir G.R."/>
            <person name="Coyne K.J."/>
            <person name="Berg G.M."/>
            <person name="Bertrand E.M."/>
            <person name="Saito M.A."/>
            <person name="Gladyshev V.N."/>
            <person name="Grigoriev I.V."/>
        </authorList>
    </citation>
    <scope>NUCLEOTIDE SEQUENCE [LARGE SCALE GENOMIC DNA]</scope>
    <source>
        <strain evidence="3">CCMP 1984</strain>
    </source>
</reference>
<dbReference type="Proteomes" id="UP000002729">
    <property type="component" value="Unassembled WGS sequence"/>
</dbReference>
<dbReference type="RefSeq" id="XP_009033577.1">
    <property type="nucleotide sequence ID" value="XM_009035329.1"/>
</dbReference>
<feature type="region of interest" description="Disordered" evidence="1">
    <location>
        <begin position="229"/>
        <end position="344"/>
    </location>
</feature>
<feature type="compositionally biased region" description="Gly residues" evidence="1">
    <location>
        <begin position="301"/>
        <end position="314"/>
    </location>
</feature>
<evidence type="ECO:0000313" key="3">
    <source>
        <dbReference type="Proteomes" id="UP000002729"/>
    </source>
</evidence>
<feature type="compositionally biased region" description="Pro residues" evidence="1">
    <location>
        <begin position="248"/>
        <end position="257"/>
    </location>
</feature>
<evidence type="ECO:0000313" key="2">
    <source>
        <dbReference type="EMBL" id="EGB11184.1"/>
    </source>
</evidence>
<proteinExistence type="predicted"/>
<evidence type="ECO:0000256" key="1">
    <source>
        <dbReference type="SAM" id="MobiDB-lite"/>
    </source>
</evidence>
<organism evidence="3">
    <name type="scientific">Aureococcus anophagefferens</name>
    <name type="common">Harmful bloom alga</name>
    <dbReference type="NCBI Taxonomy" id="44056"/>
    <lineage>
        <taxon>Eukaryota</taxon>
        <taxon>Sar</taxon>
        <taxon>Stramenopiles</taxon>
        <taxon>Ochrophyta</taxon>
        <taxon>Pelagophyceae</taxon>
        <taxon>Pelagomonadales</taxon>
        <taxon>Pelagomonadaceae</taxon>
        <taxon>Aureococcus</taxon>
    </lineage>
</organism>
<accession>F0Y097</accession>
<dbReference type="AlphaFoldDB" id="F0Y097"/>
<dbReference type="KEGG" id="aaf:AURANDRAFT_61495"/>
<keyword evidence="3" id="KW-1185">Reference proteome</keyword>
<dbReference type="InParanoid" id="F0Y097"/>
<gene>
    <name evidence="2" type="ORF">AURANDRAFT_61495</name>
</gene>
<dbReference type="EMBL" id="GL833122">
    <property type="protein sequence ID" value="EGB11184.1"/>
    <property type="molecule type" value="Genomic_DNA"/>
</dbReference>
<name>F0Y097_AURAN</name>
<feature type="compositionally biased region" description="Pro residues" evidence="1">
    <location>
        <begin position="229"/>
        <end position="241"/>
    </location>
</feature>
<evidence type="ECO:0008006" key="4">
    <source>
        <dbReference type="Google" id="ProtNLM"/>
    </source>
</evidence>
<sequence length="344" mass="34129">MAQLHNPNDCDAAEEQLASLAVAVNRLPAGSFVRSGVEAALAELRSAVDARRAALGAPTPTPAAALALDARSLLARSLDACDAAHRPATNFEAAACAVHALLLAAAPELSCVGVASTAAAVGGFAPAARALPRDACLPRGWRREGGGAGFRYRGGADALEFAAAPAGGELQISLASPTRGVVHADGVAVADGGAPASGPPPLAAFEALAAYVAGTVLPRLRAAAAAPAPAAPAPRAPPRPAAPAVGPGFPPAAPRRPQPFGDPLRDDGRRLLVGPGHPAFGGFDPLTAGRFQPRFDPVGPLGPGFPGGAPPGGGRGRRRPGPGEPDFDHMRVPGLDDGPGGGFI</sequence>